<keyword evidence="6" id="KW-0808">Transferase</keyword>
<dbReference type="EMBL" id="CP000770">
    <property type="protein sequence ID" value="ABS30529.1"/>
    <property type="molecule type" value="Genomic_DNA"/>
</dbReference>
<evidence type="ECO:0000256" key="7">
    <source>
        <dbReference type="ARBA" id="ARBA00022741"/>
    </source>
</evidence>
<evidence type="ECO:0000256" key="6">
    <source>
        <dbReference type="ARBA" id="ARBA00022679"/>
    </source>
</evidence>
<evidence type="ECO:0000256" key="8">
    <source>
        <dbReference type="ARBA" id="ARBA00022777"/>
    </source>
</evidence>
<dbReference type="GO" id="GO:0005524">
    <property type="term" value="F:ATP binding"/>
    <property type="evidence" value="ECO:0007669"/>
    <property type="project" value="UniProtKB-KW"/>
</dbReference>
<evidence type="ECO:0000256" key="2">
    <source>
        <dbReference type="ARBA" id="ARBA00013065"/>
    </source>
</evidence>
<dbReference type="InterPro" id="IPR036393">
    <property type="entry name" value="AceGlu_kinase-like_sf"/>
</dbReference>
<evidence type="ECO:0000256" key="4">
    <source>
        <dbReference type="ARBA" id="ARBA00022571"/>
    </source>
</evidence>
<dbReference type="SUPFAM" id="SSF53633">
    <property type="entry name" value="Carbamate kinase-like"/>
    <property type="match status" value="1"/>
</dbReference>
<dbReference type="PIRSF" id="PIRSF000728">
    <property type="entry name" value="NAGK"/>
    <property type="match status" value="1"/>
</dbReference>
<keyword evidence="9" id="KW-0067">ATP-binding</keyword>
<evidence type="ECO:0000256" key="1">
    <source>
        <dbReference type="ARBA" id="ARBA00004828"/>
    </source>
</evidence>
<evidence type="ECO:0000256" key="5">
    <source>
        <dbReference type="ARBA" id="ARBA00022605"/>
    </source>
</evidence>
<keyword evidence="7" id="KW-0547">Nucleotide-binding</keyword>
<protein>
    <recommendedName>
        <fullName evidence="3">Acetylglutamate kinase</fullName>
        <ecNumber evidence="2">2.7.2.8</ecNumber>
    </recommendedName>
    <alternativeName>
        <fullName evidence="10">N-acetyl-L-glutamate 5-phosphotransferase</fullName>
    </alternativeName>
    <alternativeName>
        <fullName evidence="11">NAG kinase</fullName>
    </alternativeName>
</protein>
<organism evidence="14 15">
    <name type="scientific">Karelsulcia muelleri (strain GWSS)</name>
    <name type="common">Sulcia muelleri</name>
    <dbReference type="NCBI Taxonomy" id="444179"/>
    <lineage>
        <taxon>Bacteria</taxon>
        <taxon>Pseudomonadati</taxon>
        <taxon>Bacteroidota</taxon>
        <taxon>Flavobacteriia</taxon>
        <taxon>Flavobacteriales</taxon>
        <taxon>Candidatus Karelsulcia</taxon>
    </lineage>
</organism>
<comment type="catalytic activity">
    <reaction evidence="12">
        <text>N-acetyl-L-glutamate + ATP = N-acetyl-L-glutamyl 5-phosphate + ADP</text>
        <dbReference type="Rhea" id="RHEA:14629"/>
        <dbReference type="ChEBI" id="CHEBI:30616"/>
        <dbReference type="ChEBI" id="CHEBI:44337"/>
        <dbReference type="ChEBI" id="CHEBI:57936"/>
        <dbReference type="ChEBI" id="CHEBI:456216"/>
        <dbReference type="EC" id="2.7.2.8"/>
    </reaction>
</comment>
<keyword evidence="4" id="KW-0055">Arginine biosynthesis</keyword>
<dbReference type="NCBIfam" id="TIGR00761">
    <property type="entry name" value="argB"/>
    <property type="match status" value="1"/>
</dbReference>
<gene>
    <name evidence="14" type="primary">argB</name>
    <name evidence="14" type="ordered locus">SMGWSS_115</name>
</gene>
<dbReference type="CDD" id="cd04238">
    <property type="entry name" value="AAK_NAGK-like"/>
    <property type="match status" value="1"/>
</dbReference>
<dbReference type="HOGENOM" id="CLU_053680_1_0_10"/>
<keyword evidence="8 14" id="KW-0418">Kinase</keyword>
<dbReference type="PANTHER" id="PTHR23342:SF0">
    <property type="entry name" value="N-ACETYLGLUTAMATE SYNTHASE, MITOCHONDRIAL"/>
    <property type="match status" value="1"/>
</dbReference>
<evidence type="ECO:0000256" key="9">
    <source>
        <dbReference type="ARBA" id="ARBA00022840"/>
    </source>
</evidence>
<dbReference type="EC" id="2.7.2.8" evidence="2"/>
<dbReference type="STRING" id="444179.SMGWSS_115"/>
<sequence>MINVVKIGGDIIEDKKILISSLKEFSKLDGYKILVHGGGKIADGFSKQMGYHHKMINGRRITDKSTLDIVVMTYSGIINKKIVSNLQSLGLNSLGFSGADGNIVKSYKRPIKDIDYGYVGNLKKKNSINADLIKFLFKIGIIPVLSPITHDGNGNLLNTNADTIASYLSISLSKYYKVILTYCFNKIGILNNLNDEKSYYSNIEENLFNKLKIYNIINKGMIPKLENAFFALKNGVYKVKISNIDNPLNKYTKKTILCL</sequence>
<dbReference type="GO" id="GO:0006526">
    <property type="term" value="P:L-arginine biosynthetic process"/>
    <property type="evidence" value="ECO:0007669"/>
    <property type="project" value="UniProtKB-KW"/>
</dbReference>
<evidence type="ECO:0000259" key="13">
    <source>
        <dbReference type="Pfam" id="PF00696"/>
    </source>
</evidence>
<keyword evidence="5" id="KW-0028">Amino-acid biosynthesis</keyword>
<evidence type="ECO:0000313" key="15">
    <source>
        <dbReference type="Proteomes" id="UP000000781"/>
    </source>
</evidence>
<feature type="domain" description="Aspartate/glutamate/uridylate kinase" evidence="13">
    <location>
        <begin position="1"/>
        <end position="242"/>
    </location>
</feature>
<dbReference type="PANTHER" id="PTHR23342">
    <property type="entry name" value="N-ACETYLGLUTAMATE SYNTHASE"/>
    <property type="match status" value="1"/>
</dbReference>
<proteinExistence type="predicted"/>
<evidence type="ECO:0000313" key="14">
    <source>
        <dbReference type="EMBL" id="ABS30529.1"/>
    </source>
</evidence>
<accession>A8Z5X8</accession>
<dbReference type="InterPro" id="IPR001048">
    <property type="entry name" value="Asp/Glu/Uridylate_kinase"/>
</dbReference>
<dbReference type="InterPro" id="IPR004662">
    <property type="entry name" value="AcgluKinase_fam"/>
</dbReference>
<dbReference type="AlphaFoldDB" id="A8Z5X8"/>
<dbReference type="KEGG" id="smg:SMGWSS_115"/>
<comment type="pathway">
    <text evidence="1">Amino-acid biosynthesis; L-arginine biosynthesis; N(2)-acetyl-L-ornithine from L-glutamate: step 2/4.</text>
</comment>
<dbReference type="GO" id="GO:0003991">
    <property type="term" value="F:acetylglutamate kinase activity"/>
    <property type="evidence" value="ECO:0007669"/>
    <property type="project" value="UniProtKB-EC"/>
</dbReference>
<dbReference type="Pfam" id="PF00696">
    <property type="entry name" value="AA_kinase"/>
    <property type="match status" value="1"/>
</dbReference>
<evidence type="ECO:0000256" key="10">
    <source>
        <dbReference type="ARBA" id="ARBA00030178"/>
    </source>
</evidence>
<reference evidence="14 15" key="1">
    <citation type="journal article" date="2007" name="Proc. Natl. Acad. Sci. U.S.A.">
        <title>Parallel genomic evolution and metabolic interdependence in an ancient symbiosis.</title>
        <authorList>
            <person name="McCutcheon J.P."/>
            <person name="Moran N.A."/>
        </authorList>
    </citation>
    <scope>NUCLEOTIDE SEQUENCE [LARGE SCALE GENOMIC DNA]</scope>
    <source>
        <strain evidence="14 15">GWSS</strain>
    </source>
</reference>
<dbReference type="Gene3D" id="3.40.1160.10">
    <property type="entry name" value="Acetylglutamate kinase-like"/>
    <property type="match status" value="1"/>
</dbReference>
<evidence type="ECO:0000256" key="12">
    <source>
        <dbReference type="ARBA" id="ARBA00048141"/>
    </source>
</evidence>
<evidence type="ECO:0000256" key="11">
    <source>
        <dbReference type="ARBA" id="ARBA00030639"/>
    </source>
</evidence>
<dbReference type="Proteomes" id="UP000000781">
    <property type="component" value="Chromosome"/>
</dbReference>
<evidence type="ECO:0000256" key="3">
    <source>
        <dbReference type="ARBA" id="ARBA00021197"/>
    </source>
</evidence>
<dbReference type="GO" id="GO:0005737">
    <property type="term" value="C:cytoplasm"/>
    <property type="evidence" value="ECO:0007669"/>
    <property type="project" value="InterPro"/>
</dbReference>
<name>A8Z5X8_KARMG</name>